<feature type="region of interest" description="Disordered" evidence="14">
    <location>
        <begin position="362"/>
        <end position="399"/>
    </location>
</feature>
<dbReference type="Gene3D" id="2.60.120.970">
    <property type="match status" value="1"/>
</dbReference>
<keyword evidence="17" id="KW-1185">Reference proteome</keyword>
<evidence type="ECO:0000256" key="5">
    <source>
        <dbReference type="ARBA" id="ARBA00022525"/>
    </source>
</evidence>
<dbReference type="InterPro" id="IPR001839">
    <property type="entry name" value="TGF-b_C"/>
</dbReference>
<keyword evidence="10" id="KW-1015">Disulfide bond</keyword>
<dbReference type="GO" id="GO:0030154">
    <property type="term" value="P:cell differentiation"/>
    <property type="evidence" value="ECO:0007669"/>
    <property type="project" value="UniProtKB-KW"/>
</dbReference>
<keyword evidence="6" id="KW-0165">Cleavage on pair of basic residues</keyword>
<dbReference type="PROSITE" id="PS00250">
    <property type="entry name" value="TGF_BETA_1"/>
    <property type="match status" value="1"/>
</dbReference>
<dbReference type="FunFam" id="2.10.90.10:FF:000103">
    <property type="entry name" value="Bone morphogenetic protein 16"/>
    <property type="match status" value="1"/>
</dbReference>
<dbReference type="GO" id="GO:0005615">
    <property type="term" value="C:extracellular space"/>
    <property type="evidence" value="ECO:0007669"/>
    <property type="project" value="UniProtKB-KW"/>
</dbReference>
<keyword evidence="12" id="KW-0891">Chondrogenesis</keyword>
<keyword evidence="3" id="KW-0217">Developmental protein</keyword>
<feature type="compositionally biased region" description="Polar residues" evidence="14">
    <location>
        <begin position="1"/>
        <end position="13"/>
    </location>
</feature>
<dbReference type="PROSITE" id="PS51362">
    <property type="entry name" value="TGF_BETA_2"/>
    <property type="match status" value="1"/>
</dbReference>
<dbReference type="PANTHER" id="PTHR11848">
    <property type="entry name" value="TGF-BETA FAMILY"/>
    <property type="match status" value="1"/>
</dbReference>
<dbReference type="GO" id="GO:0051216">
    <property type="term" value="P:cartilage development"/>
    <property type="evidence" value="ECO:0007669"/>
    <property type="project" value="UniProtKB-KW"/>
</dbReference>
<feature type="domain" description="TGF-beta family profile" evidence="15">
    <location>
        <begin position="388"/>
        <end position="505"/>
    </location>
</feature>
<evidence type="ECO:0000256" key="8">
    <source>
        <dbReference type="ARBA" id="ARBA00022855"/>
    </source>
</evidence>
<evidence type="ECO:0000256" key="13">
    <source>
        <dbReference type="RuleBase" id="RU000354"/>
    </source>
</evidence>
<dbReference type="GO" id="GO:0051240">
    <property type="term" value="P:positive regulation of multicellular organismal process"/>
    <property type="evidence" value="ECO:0007669"/>
    <property type="project" value="UniProtKB-ARBA"/>
</dbReference>
<dbReference type="Pfam" id="PF00019">
    <property type="entry name" value="TGF_beta"/>
    <property type="match status" value="1"/>
</dbReference>
<dbReference type="InterPro" id="IPR001111">
    <property type="entry name" value="TGF-b_propeptide"/>
</dbReference>
<dbReference type="GO" id="GO:0005125">
    <property type="term" value="F:cytokine activity"/>
    <property type="evidence" value="ECO:0007669"/>
    <property type="project" value="UniProtKB-KW"/>
</dbReference>
<dbReference type="PRINTS" id="PR00669">
    <property type="entry name" value="INHIBINA"/>
</dbReference>
<dbReference type="AlphaFoldDB" id="A0AAD7RGU7"/>
<dbReference type="InterPro" id="IPR029034">
    <property type="entry name" value="Cystine-knot_cytokine"/>
</dbReference>
<organism evidence="16 17">
    <name type="scientific">Aldrovandia affinis</name>
    <dbReference type="NCBI Taxonomy" id="143900"/>
    <lineage>
        <taxon>Eukaryota</taxon>
        <taxon>Metazoa</taxon>
        <taxon>Chordata</taxon>
        <taxon>Craniata</taxon>
        <taxon>Vertebrata</taxon>
        <taxon>Euteleostomi</taxon>
        <taxon>Actinopterygii</taxon>
        <taxon>Neopterygii</taxon>
        <taxon>Teleostei</taxon>
        <taxon>Notacanthiformes</taxon>
        <taxon>Halosauridae</taxon>
        <taxon>Aldrovandia</taxon>
    </lineage>
</organism>
<keyword evidence="5" id="KW-0964">Secreted</keyword>
<sequence>MIDSPASVTSPGNKSARPGRGEDCDQKRQDHRALRTEGDLRRVTAGMGSTSKPNFGFDTWFHGLHSCGEYVQEEAVRGVDAPRSAAESVRGITPRTDVETSGLHSRNSESGSALPHRHTVIMVAGFRALMVLLICQVLLGGSAGLIPEVGRRRYRETPGQSAGQSDRFLDEFELRLLTMFGLKRRPNPSKLAVVPQYMRDLYHRHAGEGDQSPGRTRTSAGKLSDFSASKANTIRSFHHEESMEALSSLRERTTQRFLFNITSVPGEELVTSAELRLFRGAEAPPDSSAALHRINVYEIFRPAPSGEEEQGEPITRLLDTRLVREGRGEWESFDVSAAVARWTADGRENHGLAVEVLHLAGEGEGEGGGAPGDTCGHDGKGETLHRRRDKRQARSKQRKKQRANCRRHSLYVDFSDVGWNEWIVAPPGYHAFYCQGECPFPLADHLNSTNHAIVQNLVNSVNGNIPRACCVPTQLSPISLLYLDEYEKVILKNYQDMVVEGCGCR</sequence>
<reference evidence="16" key="1">
    <citation type="journal article" date="2023" name="Science">
        <title>Genome structures resolve the early diversification of teleost fishes.</title>
        <authorList>
            <person name="Parey E."/>
            <person name="Louis A."/>
            <person name="Montfort J."/>
            <person name="Bouchez O."/>
            <person name="Roques C."/>
            <person name="Iampietro C."/>
            <person name="Lluch J."/>
            <person name="Castinel A."/>
            <person name="Donnadieu C."/>
            <person name="Desvignes T."/>
            <person name="Floi Bucao C."/>
            <person name="Jouanno E."/>
            <person name="Wen M."/>
            <person name="Mejri S."/>
            <person name="Dirks R."/>
            <person name="Jansen H."/>
            <person name="Henkel C."/>
            <person name="Chen W.J."/>
            <person name="Zahm M."/>
            <person name="Cabau C."/>
            <person name="Klopp C."/>
            <person name="Thompson A.W."/>
            <person name="Robinson-Rechavi M."/>
            <person name="Braasch I."/>
            <person name="Lecointre G."/>
            <person name="Bobe J."/>
            <person name="Postlethwait J.H."/>
            <person name="Berthelot C."/>
            <person name="Roest Crollius H."/>
            <person name="Guiguen Y."/>
        </authorList>
    </citation>
    <scope>NUCLEOTIDE SEQUENCE</scope>
    <source>
        <strain evidence="16">NC1722</strain>
    </source>
</reference>
<feature type="region of interest" description="Disordered" evidence="14">
    <location>
        <begin position="1"/>
        <end position="48"/>
    </location>
</feature>
<keyword evidence="4" id="KW-0202">Cytokine</keyword>
<dbReference type="GO" id="GO:0008083">
    <property type="term" value="F:growth factor activity"/>
    <property type="evidence" value="ECO:0007669"/>
    <property type="project" value="UniProtKB-KW"/>
</dbReference>
<dbReference type="SUPFAM" id="SSF57501">
    <property type="entry name" value="Cystine-knot cytokines"/>
    <property type="match status" value="1"/>
</dbReference>
<dbReference type="GO" id="GO:0051094">
    <property type="term" value="P:positive regulation of developmental process"/>
    <property type="evidence" value="ECO:0007669"/>
    <property type="project" value="UniProtKB-ARBA"/>
</dbReference>
<feature type="compositionally biased region" description="Basic and acidic residues" evidence="14">
    <location>
        <begin position="375"/>
        <end position="384"/>
    </location>
</feature>
<accession>A0AAD7RGU7</accession>
<evidence type="ECO:0000256" key="4">
    <source>
        <dbReference type="ARBA" id="ARBA00022514"/>
    </source>
</evidence>
<name>A0AAD7RGU7_9TELE</name>
<evidence type="ECO:0000313" key="16">
    <source>
        <dbReference type="EMBL" id="KAJ8384068.1"/>
    </source>
</evidence>
<dbReference type="GO" id="GO:0001503">
    <property type="term" value="P:ossification"/>
    <property type="evidence" value="ECO:0007669"/>
    <property type="project" value="UniProtKB-KW"/>
</dbReference>
<evidence type="ECO:0000256" key="1">
    <source>
        <dbReference type="ARBA" id="ARBA00004613"/>
    </source>
</evidence>
<dbReference type="InterPro" id="IPR017948">
    <property type="entry name" value="TGFb_CS"/>
</dbReference>
<dbReference type="CDD" id="cd13760">
    <property type="entry name" value="TGF_beta_BMP2_like"/>
    <property type="match status" value="1"/>
</dbReference>
<proteinExistence type="inferred from homology"/>
<evidence type="ECO:0000256" key="11">
    <source>
        <dbReference type="ARBA" id="ARBA00023180"/>
    </source>
</evidence>
<dbReference type="InterPro" id="IPR015615">
    <property type="entry name" value="TGF-beta-rel"/>
</dbReference>
<dbReference type="EMBL" id="JAINUG010000280">
    <property type="protein sequence ID" value="KAJ8384068.1"/>
    <property type="molecule type" value="Genomic_DNA"/>
</dbReference>
<evidence type="ECO:0000256" key="6">
    <source>
        <dbReference type="ARBA" id="ARBA00022685"/>
    </source>
</evidence>
<evidence type="ECO:0000256" key="9">
    <source>
        <dbReference type="ARBA" id="ARBA00023030"/>
    </source>
</evidence>
<evidence type="ECO:0000313" key="17">
    <source>
        <dbReference type="Proteomes" id="UP001221898"/>
    </source>
</evidence>
<comment type="similarity">
    <text evidence="2 13">Belongs to the TGF-beta family.</text>
</comment>
<evidence type="ECO:0000256" key="10">
    <source>
        <dbReference type="ARBA" id="ARBA00023157"/>
    </source>
</evidence>
<dbReference type="Proteomes" id="UP001221898">
    <property type="component" value="Unassembled WGS sequence"/>
</dbReference>
<dbReference type="SMART" id="SM00204">
    <property type="entry name" value="TGFB"/>
    <property type="match status" value="1"/>
</dbReference>
<feature type="compositionally biased region" description="Basic residues" evidence="14">
    <location>
        <begin position="385"/>
        <end position="399"/>
    </location>
</feature>
<evidence type="ECO:0000256" key="14">
    <source>
        <dbReference type="SAM" id="MobiDB-lite"/>
    </source>
</evidence>
<comment type="caution">
    <text evidence="16">The sequence shown here is derived from an EMBL/GenBank/DDBJ whole genome shotgun (WGS) entry which is preliminary data.</text>
</comment>
<gene>
    <name evidence="16" type="ORF">AAFF_G00212000</name>
</gene>
<protein>
    <recommendedName>
        <fullName evidence="15">TGF-beta family profile domain-containing protein</fullName>
    </recommendedName>
</protein>
<feature type="compositionally biased region" description="Basic and acidic residues" evidence="14">
    <location>
        <begin position="19"/>
        <end position="42"/>
    </location>
</feature>
<comment type="subcellular location">
    <subcellularLocation>
        <location evidence="1">Secreted</location>
    </subcellularLocation>
</comment>
<evidence type="ECO:0000256" key="2">
    <source>
        <dbReference type="ARBA" id="ARBA00006656"/>
    </source>
</evidence>
<dbReference type="Gene3D" id="2.10.90.10">
    <property type="entry name" value="Cystine-knot cytokines"/>
    <property type="match status" value="1"/>
</dbReference>
<keyword evidence="7" id="KW-0221">Differentiation</keyword>
<keyword evidence="11" id="KW-0325">Glycoprotein</keyword>
<keyword evidence="9 13" id="KW-0339">Growth factor</keyword>
<evidence type="ECO:0000256" key="12">
    <source>
        <dbReference type="ARBA" id="ARBA00023188"/>
    </source>
</evidence>
<dbReference type="Pfam" id="PF00688">
    <property type="entry name" value="TGFb_propeptide"/>
    <property type="match status" value="1"/>
</dbReference>
<keyword evidence="8" id="KW-0892">Osteogenesis</keyword>
<dbReference type="PANTHER" id="PTHR11848:SF143">
    <property type="entry name" value="BONE MORPHOGENETIC PROTEIN 2"/>
    <property type="match status" value="1"/>
</dbReference>
<evidence type="ECO:0000259" key="15">
    <source>
        <dbReference type="PROSITE" id="PS51362"/>
    </source>
</evidence>
<evidence type="ECO:0000256" key="7">
    <source>
        <dbReference type="ARBA" id="ARBA00022782"/>
    </source>
</evidence>
<evidence type="ECO:0000256" key="3">
    <source>
        <dbReference type="ARBA" id="ARBA00022473"/>
    </source>
</evidence>